<name>A0A3L8P270_9ACTN</name>
<dbReference type="OrthoDB" id="9813630at2"/>
<feature type="domain" description="VOC" evidence="1">
    <location>
        <begin position="3"/>
        <end position="124"/>
    </location>
</feature>
<evidence type="ECO:0000313" key="3">
    <source>
        <dbReference type="Proteomes" id="UP000281708"/>
    </source>
</evidence>
<dbReference type="InterPro" id="IPR029068">
    <property type="entry name" value="Glyas_Bleomycin-R_OHBP_Dase"/>
</dbReference>
<dbReference type="EMBL" id="RDBE01000009">
    <property type="protein sequence ID" value="RLV48498.1"/>
    <property type="molecule type" value="Genomic_DNA"/>
</dbReference>
<reference evidence="2 3" key="1">
    <citation type="submission" date="2018-10" db="EMBL/GenBank/DDBJ databases">
        <title>Marmoricola sp. 4Q3S-7 whole genome shotgun sequence.</title>
        <authorList>
            <person name="Li F."/>
        </authorList>
    </citation>
    <scope>NUCLEOTIDE SEQUENCE [LARGE SCALE GENOMIC DNA]</scope>
    <source>
        <strain evidence="2 3">4Q3S-7</strain>
    </source>
</reference>
<dbReference type="InterPro" id="IPR004360">
    <property type="entry name" value="Glyas_Fos-R_dOase_dom"/>
</dbReference>
<evidence type="ECO:0000259" key="1">
    <source>
        <dbReference type="PROSITE" id="PS51819"/>
    </source>
</evidence>
<gene>
    <name evidence="2" type="ORF">D9V37_14035</name>
</gene>
<dbReference type="InterPro" id="IPR037523">
    <property type="entry name" value="VOC_core"/>
</dbReference>
<accession>A0A3L8P270</accession>
<dbReference type="PANTHER" id="PTHR39175">
    <property type="entry name" value="FAMILY PROTEIN, PUTATIVE (AFU_ORTHOLOGUE AFUA_3G15060)-RELATED"/>
    <property type="match status" value="1"/>
</dbReference>
<dbReference type="Gene3D" id="3.10.180.10">
    <property type="entry name" value="2,3-Dihydroxybiphenyl 1,2-Dioxygenase, domain 1"/>
    <property type="match status" value="1"/>
</dbReference>
<dbReference type="RefSeq" id="WP_121806820.1">
    <property type="nucleotide sequence ID" value="NZ_RDBE01000009.1"/>
</dbReference>
<dbReference type="Pfam" id="PF00903">
    <property type="entry name" value="Glyoxalase"/>
    <property type="match status" value="1"/>
</dbReference>
<comment type="caution">
    <text evidence="2">The sequence shown here is derived from an EMBL/GenBank/DDBJ whole genome shotgun (WGS) entry which is preliminary data.</text>
</comment>
<proteinExistence type="predicted"/>
<dbReference type="SUPFAM" id="SSF54593">
    <property type="entry name" value="Glyoxalase/Bleomycin resistance protein/Dihydroxybiphenyl dioxygenase"/>
    <property type="match status" value="1"/>
</dbReference>
<evidence type="ECO:0000313" key="2">
    <source>
        <dbReference type="EMBL" id="RLV48498.1"/>
    </source>
</evidence>
<sequence>MTRLHHVQVSAPAGCEEAARAFWSGVLGLSEVEKPAELQARGGCWFRALDGDTVAAEVHVGVEADFRPARKAHPALVVDDLDAVAEALRAADLPVDLSQRDGLAGYERLHTTDPFGNRVELLAPRAG</sequence>
<protein>
    <submittedName>
        <fullName evidence="2">Glyoxalase</fullName>
    </submittedName>
</protein>
<dbReference type="AlphaFoldDB" id="A0A3L8P270"/>
<dbReference type="PROSITE" id="PS51819">
    <property type="entry name" value="VOC"/>
    <property type="match status" value="1"/>
</dbReference>
<keyword evidence="3" id="KW-1185">Reference proteome</keyword>
<organism evidence="2 3">
    <name type="scientific">Nocardioides mangrovicus</name>
    <dbReference type="NCBI Taxonomy" id="2478913"/>
    <lineage>
        <taxon>Bacteria</taxon>
        <taxon>Bacillati</taxon>
        <taxon>Actinomycetota</taxon>
        <taxon>Actinomycetes</taxon>
        <taxon>Propionibacteriales</taxon>
        <taxon>Nocardioidaceae</taxon>
        <taxon>Nocardioides</taxon>
    </lineage>
</organism>
<dbReference type="Proteomes" id="UP000281708">
    <property type="component" value="Unassembled WGS sequence"/>
</dbReference>
<dbReference type="PANTHER" id="PTHR39175:SF1">
    <property type="entry name" value="FAMILY PROTEIN, PUTATIVE (AFU_ORTHOLOGUE AFUA_3G15060)-RELATED"/>
    <property type="match status" value="1"/>
</dbReference>